<dbReference type="EMBL" id="JACCHT010000002">
    <property type="protein sequence ID" value="NYT27864.1"/>
    <property type="molecule type" value="Genomic_DNA"/>
</dbReference>
<evidence type="ECO:0000256" key="1">
    <source>
        <dbReference type="SAM" id="MobiDB-lite"/>
    </source>
</evidence>
<name>A0A853F1T3_9GAMM</name>
<dbReference type="Proteomes" id="UP000568751">
    <property type="component" value="Unassembled WGS sequence"/>
</dbReference>
<protein>
    <submittedName>
        <fullName evidence="3">Uncharacterized protein</fullName>
    </submittedName>
</protein>
<feature type="transmembrane region" description="Helical" evidence="2">
    <location>
        <begin position="31"/>
        <end position="50"/>
    </location>
</feature>
<gene>
    <name evidence="3" type="ORF">H0A76_08195</name>
</gene>
<keyword evidence="2" id="KW-0472">Membrane</keyword>
<sequence>MDKTESIVKHAMTLGAIVWSINIIANKIEQISYIVFALVCVIIAFIMFTMKQNKFIGDKTAQMTKHNQKLEKQIDPERTSSQLTERGQTNPLDK</sequence>
<feature type="region of interest" description="Disordered" evidence="1">
    <location>
        <begin position="67"/>
        <end position="94"/>
    </location>
</feature>
<evidence type="ECO:0000313" key="3">
    <source>
        <dbReference type="EMBL" id="NYT27864.1"/>
    </source>
</evidence>
<evidence type="ECO:0000313" key="4">
    <source>
        <dbReference type="Proteomes" id="UP000568751"/>
    </source>
</evidence>
<proteinExistence type="predicted"/>
<feature type="compositionally biased region" description="Basic and acidic residues" evidence="1">
    <location>
        <begin position="68"/>
        <end position="78"/>
    </location>
</feature>
<organism evidence="3 4">
    <name type="scientific">Candidatus Thiodubiliella endoseptemdiera</name>
    <dbReference type="NCBI Taxonomy" id="2738886"/>
    <lineage>
        <taxon>Bacteria</taxon>
        <taxon>Pseudomonadati</taxon>
        <taxon>Pseudomonadota</taxon>
        <taxon>Gammaproteobacteria</taxon>
        <taxon>Candidatus Pseudothioglobaceae</taxon>
        <taxon>Candidatus Thiodubiliella</taxon>
    </lineage>
</organism>
<accession>A0A853F1T3</accession>
<keyword evidence="2" id="KW-0812">Transmembrane</keyword>
<evidence type="ECO:0000256" key="2">
    <source>
        <dbReference type="SAM" id="Phobius"/>
    </source>
</evidence>
<feature type="compositionally biased region" description="Polar residues" evidence="1">
    <location>
        <begin position="79"/>
        <end position="94"/>
    </location>
</feature>
<comment type="caution">
    <text evidence="3">The sequence shown here is derived from an EMBL/GenBank/DDBJ whole genome shotgun (WGS) entry which is preliminary data.</text>
</comment>
<keyword evidence="2" id="KW-1133">Transmembrane helix</keyword>
<dbReference type="AlphaFoldDB" id="A0A853F1T3"/>
<reference evidence="3 4" key="1">
    <citation type="submission" date="2020-05" db="EMBL/GenBank/DDBJ databases">
        <title>Horizontal transmission and recombination maintain forever young bacterial symbiont genomes.</title>
        <authorList>
            <person name="Russell S.L."/>
            <person name="Pepper-Tunick E."/>
            <person name="Svedberg J."/>
            <person name="Byrne A."/>
            <person name="Ruelas Castillo J."/>
            <person name="Vollmers C."/>
            <person name="Beinart R.A."/>
            <person name="Corbett-Detig R."/>
        </authorList>
    </citation>
    <scope>NUCLEOTIDE SEQUENCE [LARGE SCALE GENOMIC DNA]</scope>
    <source>
        <strain evidence="3">455</strain>
    </source>
</reference>